<dbReference type="Proteomes" id="UP001058974">
    <property type="component" value="Chromosome 1"/>
</dbReference>
<gene>
    <name evidence="1" type="ORF">KIW84_014760</name>
</gene>
<evidence type="ECO:0000313" key="2">
    <source>
        <dbReference type="Proteomes" id="UP001058974"/>
    </source>
</evidence>
<sequence>MWLEVVEGSRTFLDQVYVFVIEVIKMFDLRVIIEKVGRMVGPGKFHDRLMEETNKTIDLDFYAYIAFSDVGSYTSYVRSKYINYSTSAINSILNLQAPLAYALRTYRNEHHVINEAMSQEMLVAFCRLGAE</sequence>
<proteinExistence type="predicted"/>
<dbReference type="EMBL" id="JAMSHJ010000001">
    <property type="protein sequence ID" value="KAI5447035.1"/>
    <property type="molecule type" value="Genomic_DNA"/>
</dbReference>
<organism evidence="1 2">
    <name type="scientific">Pisum sativum</name>
    <name type="common">Garden pea</name>
    <name type="synonym">Lathyrus oleraceus</name>
    <dbReference type="NCBI Taxonomy" id="3888"/>
    <lineage>
        <taxon>Eukaryota</taxon>
        <taxon>Viridiplantae</taxon>
        <taxon>Streptophyta</taxon>
        <taxon>Embryophyta</taxon>
        <taxon>Tracheophyta</taxon>
        <taxon>Spermatophyta</taxon>
        <taxon>Magnoliopsida</taxon>
        <taxon>eudicotyledons</taxon>
        <taxon>Gunneridae</taxon>
        <taxon>Pentapetalae</taxon>
        <taxon>rosids</taxon>
        <taxon>fabids</taxon>
        <taxon>Fabales</taxon>
        <taxon>Fabaceae</taxon>
        <taxon>Papilionoideae</taxon>
        <taxon>50 kb inversion clade</taxon>
        <taxon>NPAAA clade</taxon>
        <taxon>Hologalegina</taxon>
        <taxon>IRL clade</taxon>
        <taxon>Fabeae</taxon>
        <taxon>Lathyrus</taxon>
    </lineage>
</organism>
<keyword evidence="2" id="KW-1185">Reference proteome</keyword>
<evidence type="ECO:0000313" key="1">
    <source>
        <dbReference type="EMBL" id="KAI5447035.1"/>
    </source>
</evidence>
<dbReference type="AlphaFoldDB" id="A0A9D5BNX8"/>
<accession>A0A9D5BNX8</accession>
<name>A0A9D5BNX8_PEA</name>
<reference evidence="1 2" key="1">
    <citation type="journal article" date="2022" name="Nat. Genet.">
        <title>Improved pea reference genome and pan-genome highlight genomic features and evolutionary characteristics.</title>
        <authorList>
            <person name="Yang T."/>
            <person name="Liu R."/>
            <person name="Luo Y."/>
            <person name="Hu S."/>
            <person name="Wang D."/>
            <person name="Wang C."/>
            <person name="Pandey M.K."/>
            <person name="Ge S."/>
            <person name="Xu Q."/>
            <person name="Li N."/>
            <person name="Li G."/>
            <person name="Huang Y."/>
            <person name="Saxena R.K."/>
            <person name="Ji Y."/>
            <person name="Li M."/>
            <person name="Yan X."/>
            <person name="He Y."/>
            <person name="Liu Y."/>
            <person name="Wang X."/>
            <person name="Xiang C."/>
            <person name="Varshney R.K."/>
            <person name="Ding H."/>
            <person name="Gao S."/>
            <person name="Zong X."/>
        </authorList>
    </citation>
    <scope>NUCLEOTIDE SEQUENCE [LARGE SCALE GENOMIC DNA]</scope>
    <source>
        <strain evidence="1 2">cv. Zhongwan 6</strain>
    </source>
</reference>
<comment type="caution">
    <text evidence="1">The sequence shown here is derived from an EMBL/GenBank/DDBJ whole genome shotgun (WGS) entry which is preliminary data.</text>
</comment>
<protein>
    <submittedName>
        <fullName evidence="1">Uncharacterized protein</fullName>
    </submittedName>
</protein>
<dbReference type="Gramene" id="Psat01G0476000-T1">
    <property type="protein sequence ID" value="KAI5447035.1"/>
    <property type="gene ID" value="KIW84_014760"/>
</dbReference>